<evidence type="ECO:0000256" key="1">
    <source>
        <dbReference type="ARBA" id="ARBA00004319"/>
    </source>
</evidence>
<dbReference type="WBParaSite" id="PSAMB.scaffold1774size27928.g14808.t1">
    <property type="protein sequence ID" value="PSAMB.scaffold1774size27928.g14808.t1"/>
    <property type="gene ID" value="PSAMB.scaffold1774size27928.g14808"/>
</dbReference>
<dbReference type="PANTHER" id="PTHR10760:SF2">
    <property type="entry name" value="LD13476P-RELATED"/>
    <property type="match status" value="1"/>
</dbReference>
<keyword evidence="4 9" id="KW-0547">Nucleotide-binding</keyword>
<accession>A0A914VEA8</accession>
<comment type="similarity">
    <text evidence="2 8">Belongs to the ClpA/ClpB family. Torsin subfamily.</text>
</comment>
<dbReference type="Pfam" id="PF06309">
    <property type="entry name" value="Torsin"/>
    <property type="match status" value="1"/>
</dbReference>
<dbReference type="Pfam" id="PF21376">
    <property type="entry name" value="TOR1A_C"/>
    <property type="match status" value="1"/>
</dbReference>
<dbReference type="InterPro" id="IPR049337">
    <property type="entry name" value="TOR1A_C"/>
</dbReference>
<evidence type="ECO:0000256" key="5">
    <source>
        <dbReference type="ARBA" id="ARBA00022824"/>
    </source>
</evidence>
<proteinExistence type="inferred from homology"/>
<evidence type="ECO:0000313" key="13">
    <source>
        <dbReference type="WBParaSite" id="PSAMB.scaffold1774size27928.g14808.t1"/>
    </source>
</evidence>
<feature type="domain" description="Torsin-1A C-terminal" evidence="11">
    <location>
        <begin position="279"/>
        <end position="332"/>
    </location>
</feature>
<evidence type="ECO:0000256" key="7">
    <source>
        <dbReference type="ARBA" id="ARBA00023180"/>
    </source>
</evidence>
<dbReference type="PRINTS" id="PR00300">
    <property type="entry name" value="CLPPROTEASEA"/>
</dbReference>
<dbReference type="InterPro" id="IPR001270">
    <property type="entry name" value="ClpA/B"/>
</dbReference>
<evidence type="ECO:0000259" key="11">
    <source>
        <dbReference type="Pfam" id="PF21376"/>
    </source>
</evidence>
<dbReference type="Gene3D" id="3.40.50.300">
    <property type="entry name" value="P-loop containing nucleotide triphosphate hydrolases"/>
    <property type="match status" value="1"/>
</dbReference>
<dbReference type="FunFam" id="3.40.50.300:FF:002276">
    <property type="entry name" value="Torsin, putative"/>
    <property type="match status" value="1"/>
</dbReference>
<dbReference type="PANTHER" id="PTHR10760">
    <property type="entry name" value="TORSIN"/>
    <property type="match status" value="1"/>
</dbReference>
<evidence type="ECO:0000256" key="4">
    <source>
        <dbReference type="ARBA" id="ARBA00022741"/>
    </source>
</evidence>
<evidence type="ECO:0000256" key="2">
    <source>
        <dbReference type="ARBA" id="ARBA00006235"/>
    </source>
</evidence>
<feature type="signal peptide" evidence="10">
    <location>
        <begin position="1"/>
        <end position="24"/>
    </location>
</feature>
<feature type="binding site" evidence="9">
    <location>
        <begin position="110"/>
        <end position="117"/>
    </location>
    <ligand>
        <name>ATP</name>
        <dbReference type="ChEBI" id="CHEBI:30616"/>
    </ligand>
</feature>
<keyword evidence="5 8" id="KW-0256">Endoplasmic reticulum</keyword>
<protein>
    <recommendedName>
        <fullName evidence="8">Torsin</fullName>
    </recommendedName>
</protein>
<dbReference type="GO" id="GO:0016887">
    <property type="term" value="F:ATP hydrolysis activity"/>
    <property type="evidence" value="ECO:0007669"/>
    <property type="project" value="InterPro"/>
</dbReference>
<dbReference type="InterPro" id="IPR017378">
    <property type="entry name" value="Torsin_1/2"/>
</dbReference>
<dbReference type="SUPFAM" id="SSF52540">
    <property type="entry name" value="P-loop containing nucleoside triphosphate hydrolases"/>
    <property type="match status" value="1"/>
</dbReference>
<reference evidence="13" key="1">
    <citation type="submission" date="2022-11" db="UniProtKB">
        <authorList>
            <consortium name="WormBaseParasite"/>
        </authorList>
    </citation>
    <scope>IDENTIFICATION</scope>
</reference>
<evidence type="ECO:0000313" key="12">
    <source>
        <dbReference type="Proteomes" id="UP000887566"/>
    </source>
</evidence>
<evidence type="ECO:0000256" key="6">
    <source>
        <dbReference type="ARBA" id="ARBA00022840"/>
    </source>
</evidence>
<keyword evidence="7" id="KW-0325">Glycoprotein</keyword>
<dbReference type="InterPro" id="IPR027417">
    <property type="entry name" value="P-loop_NTPase"/>
</dbReference>
<organism evidence="12 13">
    <name type="scientific">Plectus sambesii</name>
    <dbReference type="NCBI Taxonomy" id="2011161"/>
    <lineage>
        <taxon>Eukaryota</taxon>
        <taxon>Metazoa</taxon>
        <taxon>Ecdysozoa</taxon>
        <taxon>Nematoda</taxon>
        <taxon>Chromadorea</taxon>
        <taxon>Plectida</taxon>
        <taxon>Plectina</taxon>
        <taxon>Plectoidea</taxon>
        <taxon>Plectidae</taxon>
        <taxon>Plectus</taxon>
    </lineage>
</organism>
<keyword evidence="3 10" id="KW-0732">Signal</keyword>
<dbReference type="AlphaFoldDB" id="A0A914VEA8"/>
<keyword evidence="12" id="KW-1185">Reference proteome</keyword>
<evidence type="ECO:0000256" key="3">
    <source>
        <dbReference type="ARBA" id="ARBA00022729"/>
    </source>
</evidence>
<name>A0A914VEA8_9BILA</name>
<keyword evidence="6 9" id="KW-0067">ATP-binding</keyword>
<comment type="subcellular location">
    <subcellularLocation>
        <location evidence="1 8">Endoplasmic reticulum lumen</location>
    </subcellularLocation>
</comment>
<evidence type="ECO:0000256" key="9">
    <source>
        <dbReference type="PIRSR" id="PIRSR038079-1"/>
    </source>
</evidence>
<dbReference type="InterPro" id="IPR010448">
    <property type="entry name" value="Torsin"/>
</dbReference>
<feature type="chain" id="PRO_5037755445" description="Torsin" evidence="10">
    <location>
        <begin position="25"/>
        <end position="354"/>
    </location>
</feature>
<sequence>MDIFRAVINLLVLLLLTEVPLTRAEPLTLGVSVGAAFAISAFFGAYQYTKCKVYECCEKPWLIRNFTEMRTMLNQRLYGQHLAMQTVVQAVKSHFDNESPHKALVLSFHGWTGSGKNYVASIIAQHLYAKGMDSSYVHLFISSLHFPHSDDVDNYKRQLRSWIIGNVTACERSLFIFDELDKMDVGVMDAIKPFIDHYPQLNGVDFRKSIFIFLSNTGGNDITRRTLEYFQAGKPRDKISLHEMEEIITVSAYNEEGGLRFSQLISSHLIDHFVPFLPLERQHVMLCIRDYLKLKGYEPTDDRIKLIADSLQYFPKSTQIYSAAGCKRIANKAELIVQAQMDDEQEADLFRDEF</sequence>
<evidence type="ECO:0000256" key="10">
    <source>
        <dbReference type="SAM" id="SignalP"/>
    </source>
</evidence>
<evidence type="ECO:0000256" key="8">
    <source>
        <dbReference type="PIRNR" id="PIRNR038079"/>
    </source>
</evidence>
<dbReference type="Proteomes" id="UP000887566">
    <property type="component" value="Unplaced"/>
</dbReference>
<dbReference type="PIRSF" id="PIRSF038079">
    <property type="entry name" value="Torsin_2A"/>
    <property type="match status" value="1"/>
</dbReference>
<dbReference type="GO" id="GO:0005524">
    <property type="term" value="F:ATP binding"/>
    <property type="evidence" value="ECO:0007669"/>
    <property type="project" value="UniProtKB-KW"/>
</dbReference>
<dbReference type="GO" id="GO:0005788">
    <property type="term" value="C:endoplasmic reticulum lumen"/>
    <property type="evidence" value="ECO:0007669"/>
    <property type="project" value="UniProtKB-SubCell"/>
</dbReference>